<name>A0A0D8ZWG5_9CYAN</name>
<protein>
    <submittedName>
        <fullName evidence="5">ABC transporter substrate-binding protein</fullName>
    </submittedName>
</protein>
<keyword evidence="3" id="KW-0472">Membrane</keyword>
<accession>A0A0D8ZWG5</accession>
<dbReference type="PANTHER" id="PTHR30483:SF6">
    <property type="entry name" value="PERIPLASMIC BINDING PROTEIN OF ABC TRANSPORTER FOR NATURAL AMINO ACIDS"/>
    <property type="match status" value="1"/>
</dbReference>
<keyword evidence="6" id="KW-1185">Reference proteome</keyword>
<dbReference type="Proteomes" id="UP000032452">
    <property type="component" value="Unassembled WGS sequence"/>
</dbReference>
<proteinExistence type="inferred from homology"/>
<dbReference type="AlphaFoldDB" id="A0A0D8ZWG5"/>
<dbReference type="Pfam" id="PF13458">
    <property type="entry name" value="Peripla_BP_6"/>
    <property type="match status" value="1"/>
</dbReference>
<sequence length="473" mass="50368">MSRKKLNKLIAIYFLIVGLIGIGPLIYWLSNRSDRPERSNASFTSLFSLNHNYKFTQRRISLANKVLIRADNSPDKQAGVVAFAQGDFATAIDKFSASLQMNRNDPEGWIYLSNAKAAQTGNVIKIATIVPIGGNLNVSREILRGVAQAQYEVNNTGGIGGKLLQVEIANDDNNPEVATQIATALVKDASIVAAIGHNSSDASIAAAPIYQQGGLVMISPTSVARNLSGIGSYVFRTTPSARFLASTLASYAVIDARKTNIAICSDTKAEASKSFKEEFIAAVFEKGGKITNTNCDFAAANFDPQEIASQAISDGADSLFLAPSVDKLNQAVDVARANKGRLPLLGSHTMYAFDTLQQGQADFNSMVLAVAWHPAAIPGNQFALKAKKFWGGAGSWRTAMAYDATVAAIAGLKSSNSREQLQKALSNSGFSINGATGRVKFLPTGDRNTTGTLVKIRPGKISGTGYDFAPFKP</sequence>
<evidence type="ECO:0000256" key="2">
    <source>
        <dbReference type="ARBA" id="ARBA00022729"/>
    </source>
</evidence>
<keyword evidence="3" id="KW-1133">Transmembrane helix</keyword>
<comment type="similarity">
    <text evidence="1">Belongs to the leucine-binding protein family.</text>
</comment>
<dbReference type="PATRIC" id="fig|1618023.3.peg.4205"/>
<feature type="transmembrane region" description="Helical" evidence="3">
    <location>
        <begin position="12"/>
        <end position="30"/>
    </location>
</feature>
<dbReference type="STRING" id="1618023.UH38_11735"/>
<gene>
    <name evidence="5" type="ORF">UH38_11735</name>
</gene>
<organism evidence="5 6">
    <name type="scientific">Aliterella atlantica CENA595</name>
    <dbReference type="NCBI Taxonomy" id="1618023"/>
    <lineage>
        <taxon>Bacteria</taxon>
        <taxon>Bacillati</taxon>
        <taxon>Cyanobacteriota</taxon>
        <taxon>Cyanophyceae</taxon>
        <taxon>Chroococcidiopsidales</taxon>
        <taxon>Aliterellaceae</taxon>
        <taxon>Aliterella</taxon>
    </lineage>
</organism>
<dbReference type="PANTHER" id="PTHR30483">
    <property type="entry name" value="LEUCINE-SPECIFIC-BINDING PROTEIN"/>
    <property type="match status" value="1"/>
</dbReference>
<evidence type="ECO:0000313" key="5">
    <source>
        <dbReference type="EMBL" id="KJH71581.1"/>
    </source>
</evidence>
<dbReference type="EMBL" id="JYON01000011">
    <property type="protein sequence ID" value="KJH71581.1"/>
    <property type="molecule type" value="Genomic_DNA"/>
</dbReference>
<dbReference type="Gene3D" id="3.40.50.2300">
    <property type="match status" value="2"/>
</dbReference>
<dbReference type="OrthoDB" id="446586at2"/>
<dbReference type="CDD" id="cd06268">
    <property type="entry name" value="PBP1_ABC_transporter_LIVBP-like"/>
    <property type="match status" value="1"/>
</dbReference>
<reference evidence="5 6" key="1">
    <citation type="submission" date="2015-02" db="EMBL/GenBank/DDBJ databases">
        <title>Draft genome of a novel marine cyanobacterium (Chroococcales) isolated from South Atlantic Ocean.</title>
        <authorList>
            <person name="Rigonato J."/>
            <person name="Alvarenga D.O."/>
            <person name="Branco L.H."/>
            <person name="Varani A.M."/>
            <person name="Brandini F.P."/>
            <person name="Fiore M.F."/>
        </authorList>
    </citation>
    <scope>NUCLEOTIDE SEQUENCE [LARGE SCALE GENOMIC DNA]</scope>
    <source>
        <strain evidence="5 6">CENA595</strain>
    </source>
</reference>
<keyword evidence="3" id="KW-0812">Transmembrane</keyword>
<evidence type="ECO:0000256" key="1">
    <source>
        <dbReference type="ARBA" id="ARBA00010062"/>
    </source>
</evidence>
<evidence type="ECO:0000256" key="3">
    <source>
        <dbReference type="SAM" id="Phobius"/>
    </source>
</evidence>
<feature type="domain" description="Leucine-binding protein" evidence="4">
    <location>
        <begin position="124"/>
        <end position="448"/>
    </location>
</feature>
<keyword evidence="2" id="KW-0732">Signal</keyword>
<dbReference type="InterPro" id="IPR028081">
    <property type="entry name" value="Leu-bd"/>
</dbReference>
<evidence type="ECO:0000313" key="6">
    <source>
        <dbReference type="Proteomes" id="UP000032452"/>
    </source>
</evidence>
<dbReference type="InterPro" id="IPR051010">
    <property type="entry name" value="BCAA_transport"/>
</dbReference>
<dbReference type="InterPro" id="IPR028082">
    <property type="entry name" value="Peripla_BP_I"/>
</dbReference>
<dbReference type="SUPFAM" id="SSF53822">
    <property type="entry name" value="Periplasmic binding protein-like I"/>
    <property type="match status" value="1"/>
</dbReference>
<evidence type="ECO:0000259" key="4">
    <source>
        <dbReference type="Pfam" id="PF13458"/>
    </source>
</evidence>
<comment type="caution">
    <text evidence="5">The sequence shown here is derived from an EMBL/GenBank/DDBJ whole genome shotgun (WGS) entry which is preliminary data.</text>
</comment>